<keyword evidence="3" id="KW-1185">Reference proteome</keyword>
<evidence type="ECO:0008006" key="4">
    <source>
        <dbReference type="Google" id="ProtNLM"/>
    </source>
</evidence>
<evidence type="ECO:0000256" key="1">
    <source>
        <dbReference type="SAM" id="Phobius"/>
    </source>
</evidence>
<accession>A0A1J4J9H7</accession>
<comment type="caution">
    <text evidence="2">The sequence shown here is derived from an EMBL/GenBank/DDBJ whole genome shotgun (WGS) entry which is preliminary data.</text>
</comment>
<dbReference type="OrthoDB" id="10472845at2759"/>
<dbReference type="EMBL" id="MLAK01001217">
    <property type="protein sequence ID" value="OHS95838.1"/>
    <property type="molecule type" value="Genomic_DNA"/>
</dbReference>
<evidence type="ECO:0000313" key="3">
    <source>
        <dbReference type="Proteomes" id="UP000179807"/>
    </source>
</evidence>
<feature type="transmembrane region" description="Helical" evidence="1">
    <location>
        <begin position="6"/>
        <end position="26"/>
    </location>
</feature>
<sequence length="229" mass="26636">MNSFFIGFLFSFISLLVILVILRLTVPYASKLFGNKPIPYKSFVESTEWLNFIIYRVLTHFQTDEAIEQINSIVNANIPPHNFRLISLGNAPVIKHVLTLEMKDIDNINIIIPLEWINGPSLDFVLGENLARIEFDLFKFFGQIFISWPENSPTKFEFRFIGDFIVDFDISFQFKEYFRFSLMKIPLIGQIIKGIIELIVVRQVFEITLPDINLDPDSPIQPKRSKKND</sequence>
<keyword evidence="1" id="KW-0472">Membrane</keyword>
<gene>
    <name evidence="2" type="ORF">TRFO_38022</name>
</gene>
<dbReference type="AlphaFoldDB" id="A0A1J4J9H7"/>
<organism evidence="2 3">
    <name type="scientific">Tritrichomonas foetus</name>
    <dbReference type="NCBI Taxonomy" id="1144522"/>
    <lineage>
        <taxon>Eukaryota</taxon>
        <taxon>Metamonada</taxon>
        <taxon>Parabasalia</taxon>
        <taxon>Tritrichomonadida</taxon>
        <taxon>Tritrichomonadidae</taxon>
        <taxon>Tritrichomonas</taxon>
    </lineage>
</organism>
<reference evidence="2" key="1">
    <citation type="submission" date="2016-10" db="EMBL/GenBank/DDBJ databases">
        <authorList>
            <person name="Benchimol M."/>
            <person name="Almeida L.G."/>
            <person name="Vasconcelos A.T."/>
            <person name="Perreira-Neves A."/>
            <person name="Rosa I.A."/>
            <person name="Tasca T."/>
            <person name="Bogo M.R."/>
            <person name="de Souza W."/>
        </authorList>
    </citation>
    <scope>NUCLEOTIDE SEQUENCE [LARGE SCALE GENOMIC DNA]</scope>
    <source>
        <strain evidence="2">K</strain>
    </source>
</reference>
<dbReference type="GeneID" id="94846490"/>
<dbReference type="Proteomes" id="UP000179807">
    <property type="component" value="Unassembled WGS sequence"/>
</dbReference>
<keyword evidence="1" id="KW-1133">Transmembrane helix</keyword>
<dbReference type="RefSeq" id="XP_068348975.1">
    <property type="nucleotide sequence ID" value="XM_068511786.1"/>
</dbReference>
<protein>
    <recommendedName>
        <fullName evidence="4">SMP-LTD domain-containing protein</fullName>
    </recommendedName>
</protein>
<name>A0A1J4J9H7_9EUKA</name>
<dbReference type="VEuPathDB" id="TrichDB:TRFO_38022"/>
<keyword evidence="1" id="KW-0812">Transmembrane</keyword>
<evidence type="ECO:0000313" key="2">
    <source>
        <dbReference type="EMBL" id="OHS95838.1"/>
    </source>
</evidence>
<proteinExistence type="predicted"/>